<name>A0A4Y2PA94_ARAVE</name>
<dbReference type="GO" id="GO:0030286">
    <property type="term" value="C:dynein complex"/>
    <property type="evidence" value="ECO:0007669"/>
    <property type="project" value="UniProtKB-KW"/>
</dbReference>
<dbReference type="GO" id="GO:0045505">
    <property type="term" value="F:dynein intermediate chain binding"/>
    <property type="evidence" value="ECO:0007669"/>
    <property type="project" value="InterPro"/>
</dbReference>
<evidence type="ECO:0000256" key="3">
    <source>
        <dbReference type="ARBA" id="ARBA00022490"/>
    </source>
</evidence>
<sequence length="1093" mass="123709">MPVLETYGAQPPIELLRQWLDHWTWYDMKEVLPLKLVDTQLIAAMGPPGGGRNQITPRFLRHFNAISINEFRDEVMGTIFTKILDWHMETRGFGADFKPCVAELISSTLRVYKEAILNLLPTPTKSHYLFNLRDFSRVIQGLLLSFPKTVETPSGLKKQWIHEVFRVFYDRLVDDSDRSWFFNSVRSICESELHENFSELLATLDTDNDGEVTEDDMRSLMYCDFSDPKSDSRLYMEVQDFSSLKTIIEGYLEEYNNMSKKPMGLVLFRFAVEHLCRISRVLKQRRSHALLVGVGGSGRQSLTHLAAHISDYELFQVEISKSYTMTEWRDDLKLILRKSTATEQHGVFLFTDSQIKEESFLEDINNLLNAGEVPNLFAADEKQEICEKMLQIDKQREKSQQTDGTPIALFNMFIQRARDQLHIVLAMSPIGDSFRNRLRKFPSLVNCCTIDWFQAWPEDALEAVASKFLEEVELTDKERDGCIYMCKMFHTSTETLSQMYFSKLQRHNYVTPTSFLELISTFKTLLERKRKEVLKAKNRYEVGLQELQNAAFAVAKMQEKLTSLQPTLVVASQKVEEQMAVVQAESADVAEVEKVVKQDEAVANEQAAAAQAIKDECDSDLARAVPILEAAIAALDTLTPADITVVKSMKSPPAGVKLVMEAICVLKGIKPDRIPDPAGTGKMIEDYWGPSKKLLGDMKFLESLKNYDKDNISPKAMKEIRKTYISNPEFDPEKIKIASTAAEGLCRWVRAMDSYDEVIKIVAPKKEALAQAEKDLNEALSALKVKQDSLKEVQNKLAALEQKLAQAQKEKGDLENQVQLCATQLERAQLLIGGLGGEKDRWNESAVELGVLYNNLTGDILIASAVVAYLGAFTFAFRQDQCSSWVEACKECGIPCSDEFSLRDTLGDPVLIRDWNLAGLPTDNFSVENGIIISNARRWPLLVDPQGQASKWIKNMEKANKLQVIKLTDADFVRSLENCITFGNPVLLENVGEELDPVLEPLLLKQTFRQGGMVCIKLGDSTIEYSSEFRFYITTKLRNPHYLPETSVKVTLVNFMISAGLEDQLLGIVVAREKPELEEQKNSLLLQGAENKR</sequence>
<dbReference type="InterPro" id="IPR002048">
    <property type="entry name" value="EF_hand_dom"/>
</dbReference>
<dbReference type="GO" id="GO:0005524">
    <property type="term" value="F:ATP binding"/>
    <property type="evidence" value="ECO:0007669"/>
    <property type="project" value="UniProtKB-KW"/>
</dbReference>
<evidence type="ECO:0000256" key="12">
    <source>
        <dbReference type="ARBA" id="ARBA00023273"/>
    </source>
</evidence>
<keyword evidence="5" id="KW-0547">Nucleotide-binding</keyword>
<comment type="caution">
    <text evidence="15">The sequence shown here is derived from an EMBL/GenBank/DDBJ whole genome shotgun (WGS) entry which is preliminary data.</text>
</comment>
<dbReference type="FunFam" id="3.40.50.300:FF:000223">
    <property type="entry name" value="Dynein heavy chain 3, axonemal"/>
    <property type="match status" value="1"/>
</dbReference>
<keyword evidence="3" id="KW-0963">Cytoplasm</keyword>
<dbReference type="InterPro" id="IPR041589">
    <property type="entry name" value="DNAH3_AAA_lid_1"/>
</dbReference>
<keyword evidence="9" id="KW-0969">Cilium</keyword>
<evidence type="ECO:0000256" key="11">
    <source>
        <dbReference type="ARBA" id="ARBA00023212"/>
    </source>
</evidence>
<dbReference type="PROSITE" id="PS00018">
    <property type="entry name" value="EF_HAND_1"/>
    <property type="match status" value="1"/>
</dbReference>
<evidence type="ECO:0000256" key="1">
    <source>
        <dbReference type="ARBA" id="ARBA00004430"/>
    </source>
</evidence>
<dbReference type="Gene3D" id="1.20.920.30">
    <property type="match status" value="1"/>
</dbReference>
<evidence type="ECO:0000259" key="14">
    <source>
        <dbReference type="PROSITE" id="PS50222"/>
    </source>
</evidence>
<dbReference type="Pfam" id="PF12775">
    <property type="entry name" value="AAA_7"/>
    <property type="match status" value="1"/>
</dbReference>
<dbReference type="GO" id="GO:0005930">
    <property type="term" value="C:axoneme"/>
    <property type="evidence" value="ECO:0007669"/>
    <property type="project" value="UniProtKB-SubCell"/>
</dbReference>
<dbReference type="PANTHER" id="PTHR22878:SF66">
    <property type="entry name" value="DYNEIN AXONEMAL HEAVY CHAIN 7"/>
    <property type="match status" value="1"/>
</dbReference>
<dbReference type="InterPro" id="IPR024743">
    <property type="entry name" value="Dynein_HC_stalk"/>
</dbReference>
<organism evidence="15 16">
    <name type="scientific">Araneus ventricosus</name>
    <name type="common">Orbweaver spider</name>
    <name type="synonym">Epeira ventricosa</name>
    <dbReference type="NCBI Taxonomy" id="182803"/>
    <lineage>
        <taxon>Eukaryota</taxon>
        <taxon>Metazoa</taxon>
        <taxon>Ecdysozoa</taxon>
        <taxon>Arthropoda</taxon>
        <taxon>Chelicerata</taxon>
        <taxon>Arachnida</taxon>
        <taxon>Araneae</taxon>
        <taxon>Araneomorphae</taxon>
        <taxon>Entelegynae</taxon>
        <taxon>Araneoidea</taxon>
        <taxon>Araneidae</taxon>
        <taxon>Araneus</taxon>
    </lineage>
</organism>
<dbReference type="Gene3D" id="3.40.50.300">
    <property type="entry name" value="P-loop containing nucleotide triphosphate hydrolases"/>
    <property type="match status" value="2"/>
</dbReference>
<evidence type="ECO:0000256" key="6">
    <source>
        <dbReference type="ARBA" id="ARBA00022840"/>
    </source>
</evidence>
<dbReference type="FunFam" id="1.20.920.20:FF:000006">
    <property type="entry name" value="Dynein, axonemal, heavy chain 6"/>
    <property type="match status" value="1"/>
</dbReference>
<dbReference type="InterPro" id="IPR027417">
    <property type="entry name" value="P-loop_NTPase"/>
</dbReference>
<dbReference type="Pfam" id="PF12781">
    <property type="entry name" value="AAA_9"/>
    <property type="match status" value="1"/>
</dbReference>
<accession>A0A4Y2PA94</accession>
<feature type="coiled-coil region" evidence="13">
    <location>
        <begin position="766"/>
        <end position="824"/>
    </location>
</feature>
<dbReference type="InterPro" id="IPR035706">
    <property type="entry name" value="AAA_9"/>
</dbReference>
<evidence type="ECO:0000256" key="2">
    <source>
        <dbReference type="ARBA" id="ARBA00008887"/>
    </source>
</evidence>
<evidence type="ECO:0000256" key="8">
    <source>
        <dbReference type="ARBA" id="ARBA00023054"/>
    </source>
</evidence>
<evidence type="ECO:0000256" key="7">
    <source>
        <dbReference type="ARBA" id="ARBA00023017"/>
    </source>
</evidence>
<keyword evidence="10" id="KW-0505">Motor protein</keyword>
<evidence type="ECO:0000313" key="15">
    <source>
        <dbReference type="EMBL" id="GBN48885.1"/>
    </source>
</evidence>
<dbReference type="Gene3D" id="1.20.920.20">
    <property type="match status" value="1"/>
</dbReference>
<keyword evidence="4" id="KW-0493">Microtubule</keyword>
<dbReference type="Pfam" id="PF12777">
    <property type="entry name" value="MT"/>
    <property type="match status" value="1"/>
</dbReference>
<evidence type="ECO:0000256" key="10">
    <source>
        <dbReference type="ARBA" id="ARBA00023175"/>
    </source>
</evidence>
<feature type="domain" description="EF-hand" evidence="14">
    <location>
        <begin position="192"/>
        <end position="227"/>
    </location>
</feature>
<dbReference type="GO" id="GO:0005874">
    <property type="term" value="C:microtubule"/>
    <property type="evidence" value="ECO:0007669"/>
    <property type="project" value="UniProtKB-KW"/>
</dbReference>
<evidence type="ECO:0000313" key="16">
    <source>
        <dbReference type="Proteomes" id="UP000499080"/>
    </source>
</evidence>
<dbReference type="PROSITE" id="PS50222">
    <property type="entry name" value="EF_HAND_2"/>
    <property type="match status" value="1"/>
</dbReference>
<protein>
    <submittedName>
        <fullName evidence="15">Dynein heavy chain 7, axonemal</fullName>
    </submittedName>
</protein>
<dbReference type="GO" id="GO:0007018">
    <property type="term" value="P:microtubule-based movement"/>
    <property type="evidence" value="ECO:0007669"/>
    <property type="project" value="InterPro"/>
</dbReference>
<dbReference type="Pfam" id="PF12780">
    <property type="entry name" value="AAA_8"/>
    <property type="match status" value="1"/>
</dbReference>
<dbReference type="InterPro" id="IPR018247">
    <property type="entry name" value="EF_Hand_1_Ca_BS"/>
</dbReference>
<keyword evidence="6" id="KW-0067">ATP-binding</keyword>
<proteinExistence type="inferred from homology"/>
<dbReference type="PANTHER" id="PTHR22878">
    <property type="entry name" value="DYNEIN HEAVY CHAIN 6, AXONEMAL-LIKE-RELATED"/>
    <property type="match status" value="1"/>
</dbReference>
<comment type="subcellular location">
    <subcellularLocation>
        <location evidence="1">Cytoplasm</location>
        <location evidence="1">Cytoskeleton</location>
        <location evidence="1">Cilium axoneme</location>
    </subcellularLocation>
</comment>
<keyword evidence="7" id="KW-0243">Dynein</keyword>
<dbReference type="FunFam" id="1.20.920.30:FF:000002">
    <property type="entry name" value="Dynein axonemal heavy chain 3"/>
    <property type="match status" value="1"/>
</dbReference>
<dbReference type="Proteomes" id="UP000499080">
    <property type="component" value="Unassembled WGS sequence"/>
</dbReference>
<dbReference type="InterPro" id="IPR026983">
    <property type="entry name" value="DHC"/>
</dbReference>
<dbReference type="Pfam" id="PF17857">
    <property type="entry name" value="AAA_lid_1"/>
    <property type="match status" value="1"/>
</dbReference>
<dbReference type="OrthoDB" id="6428834at2759"/>
<dbReference type="GO" id="GO:0051959">
    <property type="term" value="F:dynein light intermediate chain binding"/>
    <property type="evidence" value="ECO:0007669"/>
    <property type="project" value="InterPro"/>
</dbReference>
<reference evidence="15 16" key="1">
    <citation type="journal article" date="2019" name="Sci. Rep.">
        <title>Orb-weaving spider Araneus ventricosus genome elucidates the spidroin gene catalogue.</title>
        <authorList>
            <person name="Kono N."/>
            <person name="Nakamura H."/>
            <person name="Ohtoshi R."/>
            <person name="Moran D.A.P."/>
            <person name="Shinohara A."/>
            <person name="Yoshida Y."/>
            <person name="Fujiwara M."/>
            <person name="Mori M."/>
            <person name="Tomita M."/>
            <person name="Arakawa K."/>
        </authorList>
    </citation>
    <scope>NUCLEOTIDE SEQUENCE [LARGE SCALE GENOMIC DNA]</scope>
</reference>
<evidence type="ECO:0000256" key="4">
    <source>
        <dbReference type="ARBA" id="ARBA00022701"/>
    </source>
</evidence>
<dbReference type="SUPFAM" id="SSF52540">
    <property type="entry name" value="P-loop containing nucleoside triphosphate hydrolases"/>
    <property type="match status" value="2"/>
</dbReference>
<keyword evidence="8 13" id="KW-0175">Coiled coil</keyword>
<dbReference type="FunFam" id="3.40.50.300:FF:002141">
    <property type="entry name" value="Dynein heavy chain"/>
    <property type="match status" value="1"/>
</dbReference>
<dbReference type="GO" id="GO:0005509">
    <property type="term" value="F:calcium ion binding"/>
    <property type="evidence" value="ECO:0007669"/>
    <property type="project" value="InterPro"/>
</dbReference>
<gene>
    <name evidence="15" type="primary">Dnah7_12</name>
    <name evidence="15" type="ORF">AVEN_202430_1</name>
</gene>
<evidence type="ECO:0000256" key="13">
    <source>
        <dbReference type="SAM" id="Coils"/>
    </source>
</evidence>
<comment type="similarity">
    <text evidence="2">Belongs to the dynein heavy chain family.</text>
</comment>
<keyword evidence="11" id="KW-0206">Cytoskeleton</keyword>
<dbReference type="InterPro" id="IPR024317">
    <property type="entry name" value="Dynein_heavy_chain_D4_dom"/>
</dbReference>
<keyword evidence="12" id="KW-0966">Cell projection</keyword>
<evidence type="ECO:0000256" key="5">
    <source>
        <dbReference type="ARBA" id="ARBA00022741"/>
    </source>
</evidence>
<keyword evidence="16" id="KW-1185">Reference proteome</keyword>
<dbReference type="AlphaFoldDB" id="A0A4Y2PA94"/>
<dbReference type="EMBL" id="BGPR01010960">
    <property type="protein sequence ID" value="GBN48885.1"/>
    <property type="molecule type" value="Genomic_DNA"/>
</dbReference>
<evidence type="ECO:0000256" key="9">
    <source>
        <dbReference type="ARBA" id="ARBA00023069"/>
    </source>
</evidence>